<dbReference type="PANTHER" id="PTHR21240">
    <property type="entry name" value="2-AMINO-3-CARBOXYLMUCONATE-6-SEMIALDEHYDE DECARBOXYLASE"/>
    <property type="match status" value="1"/>
</dbReference>
<protein>
    <submittedName>
        <fullName evidence="3">Amidohydrolase</fullName>
    </submittedName>
</protein>
<gene>
    <name evidence="3" type="ORF">DIT97_07590</name>
</gene>
<dbReference type="SUPFAM" id="SSF51556">
    <property type="entry name" value="Metallo-dependent hydrolases"/>
    <property type="match status" value="1"/>
</dbReference>
<dbReference type="GO" id="GO:0016787">
    <property type="term" value="F:hydrolase activity"/>
    <property type="evidence" value="ECO:0007669"/>
    <property type="project" value="UniProtKB-KW"/>
</dbReference>
<accession>A0A3D3R243</accession>
<comment type="caution">
    <text evidence="3">The sequence shown here is derived from an EMBL/GenBank/DDBJ whole genome shotgun (WGS) entry which is preliminary data.</text>
</comment>
<evidence type="ECO:0000313" key="4">
    <source>
        <dbReference type="Proteomes" id="UP000263642"/>
    </source>
</evidence>
<feature type="domain" description="Amidohydrolase-related" evidence="2">
    <location>
        <begin position="3"/>
        <end position="281"/>
    </location>
</feature>
<dbReference type="PANTHER" id="PTHR21240:SF19">
    <property type="entry name" value="CATALYTIC_ HYDROLASE"/>
    <property type="match status" value="1"/>
</dbReference>
<evidence type="ECO:0000313" key="3">
    <source>
        <dbReference type="EMBL" id="HCO22911.1"/>
    </source>
</evidence>
<organism evidence="3 4">
    <name type="scientific">Gimesia maris</name>
    <dbReference type="NCBI Taxonomy" id="122"/>
    <lineage>
        <taxon>Bacteria</taxon>
        <taxon>Pseudomonadati</taxon>
        <taxon>Planctomycetota</taxon>
        <taxon>Planctomycetia</taxon>
        <taxon>Planctomycetales</taxon>
        <taxon>Planctomycetaceae</taxon>
        <taxon>Gimesia</taxon>
    </lineage>
</organism>
<proteinExistence type="predicted"/>
<evidence type="ECO:0000256" key="1">
    <source>
        <dbReference type="ARBA" id="ARBA00023239"/>
    </source>
</evidence>
<sequence length="283" mass="32277">MIIDVHSHAWKFPDHFNDDFRLQAARRAKAGVELDLTVEYEAYRNTAPAETRTIVFGGKARLSGLWVDDRYVADYVNAHPETLIGYMSLDPTQAGWQDEMREGYEVLGLKGIKLLSMYAGFRPDDRLLDPLWEFATQNKLPVLLHTGTTFVAQAPLDCTLPIHIDRVAIRFPEVRIVMAHLSHPYEGESVVVIRKHPHVYADISALHYRPFQLYHSLMLVQEYGVWDKLLFGSDYPFTTVNASIDGLRNLNLMLEGTALPRLDTEQIESLIFRNALPLLGLED</sequence>
<keyword evidence="1" id="KW-0456">Lyase</keyword>
<name>A0A3D3R243_9PLAN</name>
<evidence type="ECO:0000259" key="2">
    <source>
        <dbReference type="Pfam" id="PF04909"/>
    </source>
</evidence>
<reference evidence="3 4" key="1">
    <citation type="journal article" date="2018" name="Nat. Biotechnol.">
        <title>A standardized bacterial taxonomy based on genome phylogeny substantially revises the tree of life.</title>
        <authorList>
            <person name="Parks D.H."/>
            <person name="Chuvochina M."/>
            <person name="Waite D.W."/>
            <person name="Rinke C."/>
            <person name="Skarshewski A."/>
            <person name="Chaumeil P.A."/>
            <person name="Hugenholtz P."/>
        </authorList>
    </citation>
    <scope>NUCLEOTIDE SEQUENCE [LARGE SCALE GENOMIC DNA]</scope>
    <source>
        <strain evidence="3">UBA9375</strain>
    </source>
</reference>
<dbReference type="InterPro" id="IPR032466">
    <property type="entry name" value="Metal_Hydrolase"/>
</dbReference>
<dbReference type="Pfam" id="PF04909">
    <property type="entry name" value="Amidohydro_2"/>
    <property type="match status" value="1"/>
</dbReference>
<dbReference type="Proteomes" id="UP000263642">
    <property type="component" value="Unassembled WGS sequence"/>
</dbReference>
<dbReference type="AlphaFoldDB" id="A0A3D3R243"/>
<dbReference type="InterPro" id="IPR006680">
    <property type="entry name" value="Amidohydro-rel"/>
</dbReference>
<dbReference type="EMBL" id="DQAY01000047">
    <property type="protein sequence ID" value="HCO22911.1"/>
    <property type="molecule type" value="Genomic_DNA"/>
</dbReference>
<dbReference type="RefSeq" id="WP_154931853.1">
    <property type="nucleotide sequence ID" value="NZ_CAXBMG010000068.1"/>
</dbReference>
<dbReference type="Gene3D" id="3.20.20.140">
    <property type="entry name" value="Metal-dependent hydrolases"/>
    <property type="match status" value="1"/>
</dbReference>
<keyword evidence="3" id="KW-0378">Hydrolase</keyword>
<dbReference type="InterPro" id="IPR032465">
    <property type="entry name" value="ACMSD"/>
</dbReference>
<dbReference type="GO" id="GO:0016831">
    <property type="term" value="F:carboxy-lyase activity"/>
    <property type="evidence" value="ECO:0007669"/>
    <property type="project" value="InterPro"/>
</dbReference>